<dbReference type="Pfam" id="PF01549">
    <property type="entry name" value="ShK"/>
    <property type="match status" value="3"/>
</dbReference>
<accession>A0AAE9DC02</accession>
<feature type="domain" description="ShKT" evidence="3">
    <location>
        <begin position="208"/>
        <end position="244"/>
    </location>
</feature>
<evidence type="ECO:0000313" key="5">
    <source>
        <dbReference type="Proteomes" id="UP000827892"/>
    </source>
</evidence>
<reference evidence="4 5" key="1">
    <citation type="submission" date="2022-05" db="EMBL/GenBank/DDBJ databases">
        <title>Chromosome-level reference genomes for two strains of Caenorhabditis briggsae: an improved platform for comparative genomics.</title>
        <authorList>
            <person name="Stevens L."/>
            <person name="Andersen E.C."/>
        </authorList>
    </citation>
    <scope>NUCLEOTIDE SEQUENCE [LARGE SCALE GENOMIC DNA]</scope>
    <source>
        <strain evidence="4">QX1410_ONT</strain>
        <tissue evidence="4">Whole-organism</tissue>
    </source>
</reference>
<feature type="chain" id="PRO_5042277957" description="ShKT domain-containing protein" evidence="2">
    <location>
        <begin position="21"/>
        <end position="244"/>
    </location>
</feature>
<evidence type="ECO:0000256" key="2">
    <source>
        <dbReference type="SAM" id="SignalP"/>
    </source>
</evidence>
<feature type="signal peptide" evidence="2">
    <location>
        <begin position="1"/>
        <end position="20"/>
    </location>
</feature>
<dbReference type="PROSITE" id="PS51670">
    <property type="entry name" value="SHKT"/>
    <property type="match status" value="1"/>
</dbReference>
<name>A0AAE9DC02_CAEBR</name>
<dbReference type="PANTHER" id="PTHR21724">
    <property type="entry name" value="SHKT DOMAIN-CONTAINING PROTEIN"/>
    <property type="match status" value="1"/>
</dbReference>
<proteinExistence type="predicted"/>
<dbReference type="Gene3D" id="1.10.10.1940">
    <property type="match status" value="1"/>
</dbReference>
<dbReference type="OMA" id="CCKATEY"/>
<dbReference type="AlphaFoldDB" id="A0AAE9DC02"/>
<sequence length="244" mass="26754">MALLIFLVSVIFSHTSEVLATDPVDADCKTLLPDGTYVWSERATQCENIYRDKECERQYGDGSIVFPGGSSSRPRNCWMLEGTDGLYQPGSGAWTPNDIVKRGSVDVCPKLCGYCCKATEYTCEWTIPAGYTPEIEKICKEVTWDKCQSSIAYRPIYAKYCPNFCGFCRINGCIDAIPSCSLDPSVCTSSPAFASQYCKATCGYCEQCKDNRTDCAALVAGQNFCNTAAISTVRMYCGQTCGIC</sequence>
<dbReference type="KEGG" id="cbr:CBG_17971"/>
<dbReference type="SMART" id="SM00254">
    <property type="entry name" value="ShKT"/>
    <property type="match status" value="3"/>
</dbReference>
<keyword evidence="2" id="KW-0732">Signal</keyword>
<comment type="caution">
    <text evidence="1">Lacks conserved residue(s) required for the propagation of feature annotation.</text>
</comment>
<dbReference type="Proteomes" id="UP000827892">
    <property type="component" value="Chromosome III"/>
</dbReference>
<evidence type="ECO:0000259" key="3">
    <source>
        <dbReference type="PROSITE" id="PS51670"/>
    </source>
</evidence>
<dbReference type="PANTHER" id="PTHR21724:SF43">
    <property type="entry name" value="SHKT DOMAIN-CONTAINING PROTEIN"/>
    <property type="match status" value="1"/>
</dbReference>
<protein>
    <recommendedName>
        <fullName evidence="3">ShKT domain-containing protein</fullName>
    </recommendedName>
</protein>
<evidence type="ECO:0000313" key="4">
    <source>
        <dbReference type="EMBL" id="ULU00845.1"/>
    </source>
</evidence>
<evidence type="ECO:0000256" key="1">
    <source>
        <dbReference type="PROSITE-ProRule" id="PRU01005"/>
    </source>
</evidence>
<dbReference type="EMBL" id="CP090893">
    <property type="protein sequence ID" value="ULU00845.1"/>
    <property type="molecule type" value="Genomic_DNA"/>
</dbReference>
<organism evidence="4 5">
    <name type="scientific">Caenorhabditis briggsae</name>
    <dbReference type="NCBI Taxonomy" id="6238"/>
    <lineage>
        <taxon>Eukaryota</taxon>
        <taxon>Metazoa</taxon>
        <taxon>Ecdysozoa</taxon>
        <taxon>Nematoda</taxon>
        <taxon>Chromadorea</taxon>
        <taxon>Rhabditida</taxon>
        <taxon>Rhabditina</taxon>
        <taxon>Rhabditomorpha</taxon>
        <taxon>Rhabditoidea</taxon>
        <taxon>Rhabditidae</taxon>
        <taxon>Peloderinae</taxon>
        <taxon>Caenorhabditis</taxon>
    </lineage>
</organism>
<gene>
    <name evidence="4" type="ORF">L3Y34_001335</name>
</gene>
<dbReference type="InterPro" id="IPR003582">
    <property type="entry name" value="ShKT_dom"/>
</dbReference>